<organism evidence="1 2">
    <name type="scientific">Persea americana</name>
    <name type="common">Avocado</name>
    <dbReference type="NCBI Taxonomy" id="3435"/>
    <lineage>
        <taxon>Eukaryota</taxon>
        <taxon>Viridiplantae</taxon>
        <taxon>Streptophyta</taxon>
        <taxon>Embryophyta</taxon>
        <taxon>Tracheophyta</taxon>
        <taxon>Spermatophyta</taxon>
        <taxon>Magnoliopsida</taxon>
        <taxon>Magnoliidae</taxon>
        <taxon>Laurales</taxon>
        <taxon>Lauraceae</taxon>
        <taxon>Persea</taxon>
    </lineage>
</organism>
<dbReference type="Proteomes" id="UP001234297">
    <property type="component" value="Chromosome 1"/>
</dbReference>
<proteinExistence type="predicted"/>
<protein>
    <submittedName>
        <fullName evidence="1">Uncharacterized protein</fullName>
    </submittedName>
</protein>
<evidence type="ECO:0000313" key="1">
    <source>
        <dbReference type="EMBL" id="KAJ8648893.1"/>
    </source>
</evidence>
<reference evidence="1 2" key="1">
    <citation type="journal article" date="2022" name="Hortic Res">
        <title>A haplotype resolved chromosomal level avocado genome allows analysis of novel avocado genes.</title>
        <authorList>
            <person name="Nath O."/>
            <person name="Fletcher S.J."/>
            <person name="Hayward A."/>
            <person name="Shaw L.M."/>
            <person name="Masouleh A.K."/>
            <person name="Furtado A."/>
            <person name="Henry R.J."/>
            <person name="Mitter N."/>
        </authorList>
    </citation>
    <scope>NUCLEOTIDE SEQUENCE [LARGE SCALE GENOMIC DNA]</scope>
    <source>
        <strain evidence="2">cv. Hass</strain>
    </source>
</reference>
<accession>A0ACC2MTE6</accession>
<dbReference type="EMBL" id="CM056809">
    <property type="protein sequence ID" value="KAJ8648893.1"/>
    <property type="molecule type" value="Genomic_DNA"/>
</dbReference>
<gene>
    <name evidence="1" type="ORF">MRB53_001916</name>
</gene>
<name>A0ACC2MTE6_PERAE</name>
<keyword evidence="2" id="KW-1185">Reference proteome</keyword>
<comment type="caution">
    <text evidence="1">The sequence shown here is derived from an EMBL/GenBank/DDBJ whole genome shotgun (WGS) entry which is preliminary data.</text>
</comment>
<sequence>MVSASNWSKSANHFIKLCADAGNLQACYNLGILYCLQSQASGLSLIAKVAIRSNEPAIYSLSLVQYNDRGRSWKDKDIRAWISLCARASFGHIDAFRELGHYIQDGYGVPQNIAEVRRFNSIANAHEDSSSSSSKSPSQTSSSSTNPTSMFTAK</sequence>
<evidence type="ECO:0000313" key="2">
    <source>
        <dbReference type="Proteomes" id="UP001234297"/>
    </source>
</evidence>